<dbReference type="InterPro" id="IPR011622">
    <property type="entry name" value="7TMR_DISM_rcpt_extracell_dom2"/>
</dbReference>
<gene>
    <name evidence="5" type="ORF">GCM10011521_10020</name>
</gene>
<name>A0ABQ1HGH8_9GAMM</name>
<protein>
    <recommendedName>
        <fullName evidence="1">diguanylate cyclase</fullName>
        <ecNumber evidence="1">2.7.7.65</ecNumber>
    </recommendedName>
</protein>
<dbReference type="Proteomes" id="UP000623419">
    <property type="component" value="Unassembled WGS sequence"/>
</dbReference>
<proteinExistence type="predicted"/>
<feature type="transmembrane region" description="Helical" evidence="3">
    <location>
        <begin position="326"/>
        <end position="345"/>
    </location>
</feature>
<organism evidence="5 6">
    <name type="scientific">Arenimonas soli</name>
    <dbReference type="NCBI Taxonomy" id="2269504"/>
    <lineage>
        <taxon>Bacteria</taxon>
        <taxon>Pseudomonadati</taxon>
        <taxon>Pseudomonadota</taxon>
        <taxon>Gammaproteobacteria</taxon>
        <taxon>Lysobacterales</taxon>
        <taxon>Lysobacteraceae</taxon>
        <taxon>Arenimonas</taxon>
    </lineage>
</organism>
<evidence type="ECO:0000256" key="2">
    <source>
        <dbReference type="ARBA" id="ARBA00034247"/>
    </source>
</evidence>
<dbReference type="InterPro" id="IPR029787">
    <property type="entry name" value="Nucleotide_cyclase"/>
</dbReference>
<evidence type="ECO:0000259" key="4">
    <source>
        <dbReference type="PROSITE" id="PS50887"/>
    </source>
</evidence>
<evidence type="ECO:0000313" key="6">
    <source>
        <dbReference type="Proteomes" id="UP000623419"/>
    </source>
</evidence>
<evidence type="ECO:0000256" key="1">
    <source>
        <dbReference type="ARBA" id="ARBA00012528"/>
    </source>
</evidence>
<dbReference type="SMART" id="SM00267">
    <property type="entry name" value="GGDEF"/>
    <property type="match status" value="1"/>
</dbReference>
<dbReference type="CDD" id="cd01949">
    <property type="entry name" value="GGDEF"/>
    <property type="match status" value="1"/>
</dbReference>
<sequence length="586" mass="63748">MSAACCRTAPPETLYAGFCRTLATGVLWLVLAAAAVAAPPVAQLGPGVQELDLLPHLSVLEDPGQELQLRDLLKPEAARRFVPLGGRTASFGYSRSAWWLRGSVTNTGDQPRDLVLRQSYVLLDYFDLYLVDQGRVLQRWTTGDTLPYSTRPIPHRDYLFPLTIAPGQSLDIYLRARSEGPVNVTLALYAPEALVPGLGAEQLAMGALFGSFVLLAMCTALLYGFVRDEAFAYYLCYVLCYGGYMAVFNGIAQQHLWPETPSLWGVGQVVLLMLALHFLLLFSRSLLRAKGRSRWLDRAFGALQVAIFTLMLASPFVSYGSLVKPITVIVAITVFMVVAIGISGLRARQAAAGYFLLAWSVFLGGVLLYLVKSVGLLPHTWLTQYGFQIGTIFEFVLLSVALGIRVKEIRQQSRTDSLTGLANRSRYDELVEHAFAQAASAGTTLGLLVIDVDHFKHVNDTHGHAVGDRVLEGVAESLRRQLPPQAVASRYGGEEFVVLVPRTDGPALMTLAEQLRRAVAASSPAIPVTASIGVASTEDHAFADPRGLFRAADEALYAAKRTGRDRVVGWNDDLPRHPATPVAVAP</sequence>
<feature type="transmembrane region" description="Helical" evidence="3">
    <location>
        <begin position="383"/>
        <end position="404"/>
    </location>
</feature>
<accession>A0ABQ1HGH8</accession>
<dbReference type="NCBIfam" id="TIGR00254">
    <property type="entry name" value="GGDEF"/>
    <property type="match status" value="1"/>
</dbReference>
<comment type="caution">
    <text evidence="5">The sequence shown here is derived from an EMBL/GenBank/DDBJ whole genome shotgun (WGS) entry which is preliminary data.</text>
</comment>
<evidence type="ECO:0000256" key="3">
    <source>
        <dbReference type="SAM" id="Phobius"/>
    </source>
</evidence>
<reference evidence="6" key="1">
    <citation type="journal article" date="2019" name="Int. J. Syst. Evol. Microbiol.">
        <title>The Global Catalogue of Microorganisms (GCM) 10K type strain sequencing project: providing services to taxonomists for standard genome sequencing and annotation.</title>
        <authorList>
            <consortium name="The Broad Institute Genomics Platform"/>
            <consortium name="The Broad Institute Genome Sequencing Center for Infectious Disease"/>
            <person name="Wu L."/>
            <person name="Ma J."/>
        </authorList>
    </citation>
    <scope>NUCLEOTIDE SEQUENCE [LARGE SCALE GENOMIC DNA]</scope>
    <source>
        <strain evidence="6">CGMCC 1.15905</strain>
    </source>
</reference>
<feature type="transmembrane region" description="Helical" evidence="3">
    <location>
        <begin position="203"/>
        <end position="224"/>
    </location>
</feature>
<feature type="transmembrane region" description="Helical" evidence="3">
    <location>
        <begin position="231"/>
        <end position="251"/>
    </location>
</feature>
<keyword evidence="6" id="KW-1185">Reference proteome</keyword>
<dbReference type="EMBL" id="BMKC01000001">
    <property type="protein sequence ID" value="GGA73874.1"/>
    <property type="molecule type" value="Genomic_DNA"/>
</dbReference>
<keyword evidence="3" id="KW-1133">Transmembrane helix</keyword>
<feature type="transmembrane region" description="Helical" evidence="3">
    <location>
        <begin position="299"/>
        <end position="320"/>
    </location>
</feature>
<dbReference type="Pfam" id="PF00990">
    <property type="entry name" value="GGDEF"/>
    <property type="match status" value="1"/>
</dbReference>
<feature type="transmembrane region" description="Helical" evidence="3">
    <location>
        <begin position="263"/>
        <end position="287"/>
    </location>
</feature>
<dbReference type="InterPro" id="IPR050469">
    <property type="entry name" value="Diguanylate_Cyclase"/>
</dbReference>
<dbReference type="Pfam" id="PF07696">
    <property type="entry name" value="7TMR-DISMED2"/>
    <property type="match status" value="1"/>
</dbReference>
<dbReference type="InterPro" id="IPR011623">
    <property type="entry name" value="7TMR_DISM_rcpt_extracell_dom1"/>
</dbReference>
<comment type="catalytic activity">
    <reaction evidence="2">
        <text>2 GTP = 3',3'-c-di-GMP + 2 diphosphate</text>
        <dbReference type="Rhea" id="RHEA:24898"/>
        <dbReference type="ChEBI" id="CHEBI:33019"/>
        <dbReference type="ChEBI" id="CHEBI:37565"/>
        <dbReference type="ChEBI" id="CHEBI:58805"/>
        <dbReference type="EC" id="2.7.7.65"/>
    </reaction>
</comment>
<feature type="domain" description="GGDEF" evidence="4">
    <location>
        <begin position="443"/>
        <end position="572"/>
    </location>
</feature>
<dbReference type="SUPFAM" id="SSF55073">
    <property type="entry name" value="Nucleotide cyclase"/>
    <property type="match status" value="1"/>
</dbReference>
<dbReference type="Gene3D" id="2.60.40.2380">
    <property type="match status" value="1"/>
</dbReference>
<dbReference type="InterPro" id="IPR043128">
    <property type="entry name" value="Rev_trsase/Diguanyl_cyclase"/>
</dbReference>
<evidence type="ECO:0000313" key="5">
    <source>
        <dbReference type="EMBL" id="GGA73874.1"/>
    </source>
</evidence>
<dbReference type="EC" id="2.7.7.65" evidence="1"/>
<dbReference type="Pfam" id="PF07695">
    <property type="entry name" value="7TMR-DISM_7TM"/>
    <property type="match status" value="1"/>
</dbReference>
<feature type="transmembrane region" description="Helical" evidence="3">
    <location>
        <begin position="352"/>
        <end position="371"/>
    </location>
</feature>
<dbReference type="PROSITE" id="PS50887">
    <property type="entry name" value="GGDEF"/>
    <property type="match status" value="1"/>
</dbReference>
<dbReference type="Gene3D" id="3.30.70.270">
    <property type="match status" value="1"/>
</dbReference>
<dbReference type="PANTHER" id="PTHR45138">
    <property type="entry name" value="REGULATORY COMPONENTS OF SENSORY TRANSDUCTION SYSTEM"/>
    <property type="match status" value="1"/>
</dbReference>
<keyword evidence="3" id="KW-0812">Transmembrane</keyword>
<dbReference type="InterPro" id="IPR000160">
    <property type="entry name" value="GGDEF_dom"/>
</dbReference>
<dbReference type="RefSeq" id="WP_188661896.1">
    <property type="nucleotide sequence ID" value="NZ_BMKC01000001.1"/>
</dbReference>
<keyword evidence="3" id="KW-0472">Membrane</keyword>
<dbReference type="PANTHER" id="PTHR45138:SF9">
    <property type="entry name" value="DIGUANYLATE CYCLASE DGCM-RELATED"/>
    <property type="match status" value="1"/>
</dbReference>